<dbReference type="EMBL" id="BOOA01000046">
    <property type="protein sequence ID" value="GIH26842.1"/>
    <property type="molecule type" value="Genomic_DNA"/>
</dbReference>
<dbReference type="InterPro" id="IPR036388">
    <property type="entry name" value="WH-like_DNA-bd_sf"/>
</dbReference>
<dbReference type="AlphaFoldDB" id="A0A919QDA9"/>
<accession>A0A919QDA9</accession>
<organism evidence="1 2">
    <name type="scientific">Acrocarpospora phusangensis</name>
    <dbReference type="NCBI Taxonomy" id="1070424"/>
    <lineage>
        <taxon>Bacteria</taxon>
        <taxon>Bacillati</taxon>
        <taxon>Actinomycetota</taxon>
        <taxon>Actinomycetes</taxon>
        <taxon>Streptosporangiales</taxon>
        <taxon>Streptosporangiaceae</taxon>
        <taxon>Acrocarpospora</taxon>
    </lineage>
</organism>
<sequence>MAEMVLMDEPERVRTALSPPRRQILERLREPGSAAQVAAELGLPRQRVGYHFRVLEQAGLIELVEERPRRGCVERIMRASANALLVDPGVLVRDAFTAIADRHAAEHLVDVAAGTVRDVARMSAAAERQGVRLLTFTLEAEVRFGEPGDVHEFTDQLAAAIAQVAARFDRPGGRPYRLVAGGHPAPHPSRPEEPR</sequence>
<gene>
    <name evidence="1" type="ORF">Aph01nite_51520</name>
</gene>
<dbReference type="Pfam" id="PF12840">
    <property type="entry name" value="HTH_20"/>
    <property type="match status" value="1"/>
</dbReference>
<dbReference type="InterPro" id="IPR036390">
    <property type="entry name" value="WH_DNA-bd_sf"/>
</dbReference>
<protein>
    <submittedName>
        <fullName evidence="1">Transcriptional regulator</fullName>
    </submittedName>
</protein>
<dbReference type="InterPro" id="IPR011991">
    <property type="entry name" value="ArsR-like_HTH"/>
</dbReference>
<dbReference type="SUPFAM" id="SSF46785">
    <property type="entry name" value="Winged helix' DNA-binding domain"/>
    <property type="match status" value="1"/>
</dbReference>
<comment type="caution">
    <text evidence="1">The sequence shown here is derived from an EMBL/GenBank/DDBJ whole genome shotgun (WGS) entry which is preliminary data.</text>
</comment>
<reference evidence="1" key="1">
    <citation type="submission" date="2021-01" db="EMBL/GenBank/DDBJ databases">
        <title>Whole genome shotgun sequence of Acrocarpospora phusangensis NBRC 108782.</title>
        <authorList>
            <person name="Komaki H."/>
            <person name="Tamura T."/>
        </authorList>
    </citation>
    <scope>NUCLEOTIDE SEQUENCE</scope>
    <source>
        <strain evidence="1">NBRC 108782</strain>
    </source>
</reference>
<proteinExistence type="predicted"/>
<keyword evidence="2" id="KW-1185">Reference proteome</keyword>
<name>A0A919QDA9_9ACTN</name>
<dbReference type="Gene3D" id="1.10.10.10">
    <property type="entry name" value="Winged helix-like DNA-binding domain superfamily/Winged helix DNA-binding domain"/>
    <property type="match status" value="1"/>
</dbReference>
<evidence type="ECO:0000313" key="1">
    <source>
        <dbReference type="EMBL" id="GIH26842.1"/>
    </source>
</evidence>
<evidence type="ECO:0000313" key="2">
    <source>
        <dbReference type="Proteomes" id="UP000640052"/>
    </source>
</evidence>
<dbReference type="Proteomes" id="UP000640052">
    <property type="component" value="Unassembled WGS sequence"/>
</dbReference>
<dbReference type="CDD" id="cd00090">
    <property type="entry name" value="HTH_ARSR"/>
    <property type="match status" value="1"/>
</dbReference>